<dbReference type="InterPro" id="IPR021836">
    <property type="entry name" value="DUF3429"/>
</dbReference>
<feature type="transmembrane region" description="Helical" evidence="2">
    <location>
        <begin position="144"/>
        <end position="166"/>
    </location>
</feature>
<dbReference type="PANTHER" id="PTHR15887:SF1">
    <property type="entry name" value="TRANSMEMBRANE PROTEIN 69"/>
    <property type="match status" value="1"/>
</dbReference>
<dbReference type="VEuPathDB" id="FungiDB:GMDG_02150"/>
<protein>
    <recommendedName>
        <fullName evidence="4">Mitochondrial inner membrane protein 1</fullName>
    </recommendedName>
</protein>
<dbReference type="Proteomes" id="UP000077154">
    <property type="component" value="Unassembled WGS sequence"/>
</dbReference>
<dbReference type="EMBL" id="KV441405">
    <property type="protein sequence ID" value="OAF56147.1"/>
    <property type="molecule type" value="Genomic_DNA"/>
</dbReference>
<keyword evidence="2" id="KW-1133">Transmembrane helix</keyword>
<proteinExistence type="predicted"/>
<keyword evidence="2" id="KW-0472">Membrane</keyword>
<feature type="compositionally biased region" description="Basic and acidic residues" evidence="1">
    <location>
        <begin position="82"/>
        <end position="92"/>
    </location>
</feature>
<feature type="transmembrane region" description="Helical" evidence="2">
    <location>
        <begin position="197"/>
        <end position="217"/>
    </location>
</feature>
<feature type="region of interest" description="Disordered" evidence="1">
    <location>
        <begin position="317"/>
        <end position="369"/>
    </location>
</feature>
<dbReference type="Pfam" id="PF11911">
    <property type="entry name" value="DUF3429"/>
    <property type="match status" value="1"/>
</dbReference>
<evidence type="ECO:0000256" key="2">
    <source>
        <dbReference type="SAM" id="Phobius"/>
    </source>
</evidence>
<gene>
    <name evidence="3" type="ORF">VC83_07455</name>
</gene>
<evidence type="ECO:0000313" key="3">
    <source>
        <dbReference type="EMBL" id="OAF56147.1"/>
    </source>
</evidence>
<dbReference type="OrthoDB" id="194289at2759"/>
<keyword evidence="2" id="KW-0812">Transmembrane</keyword>
<feature type="region of interest" description="Disordered" evidence="1">
    <location>
        <begin position="82"/>
        <end position="108"/>
    </location>
</feature>
<sequence>MIRTTTAARPFSRGLANVISAGAGYGPAIRKASVTSQLHSLAAKRPQVAVPQFRPVLIPQLRYATKTGVPKHDKIDVAAERKLGSKQLESHPEAVTSDSSVRQVFESSQAPIDEEDNEVLRGVKQDLNTIKDSFALREVPRESYYLGAAGTLPYMATSLATLYLSYGINHAPKTGSSLFFPLETAQYYLSVLEPIQIGYGAVILSFLGAIHWGLEYAQYGGHQGGYRRFAIGCAMPAIAWPTMLMPLEPALITQFLAFTGLYFVDSQQGVRGFAPSWYPTYRFVLTFIVGISIVVSLIGRGQVQFVGSGQPTRAEKLRELSEMQPEARREEEEVKSQRKAAEAAEEEKNYESKAEDKSEQTEKENKEKR</sequence>
<feature type="transmembrane region" description="Helical" evidence="2">
    <location>
        <begin position="280"/>
        <end position="299"/>
    </location>
</feature>
<feature type="transmembrane region" description="Helical" evidence="2">
    <location>
        <begin position="229"/>
        <end position="247"/>
    </location>
</feature>
<name>A0A177A223_9PEZI</name>
<feature type="compositionally biased region" description="Polar residues" evidence="1">
    <location>
        <begin position="96"/>
        <end position="108"/>
    </location>
</feature>
<accession>A0A177A223</accession>
<dbReference type="GeneID" id="36290500"/>
<evidence type="ECO:0000256" key="1">
    <source>
        <dbReference type="SAM" id="MobiDB-lite"/>
    </source>
</evidence>
<dbReference type="PANTHER" id="PTHR15887">
    <property type="entry name" value="TRANSMEMBRANE PROTEIN 69"/>
    <property type="match status" value="1"/>
</dbReference>
<reference evidence="3" key="1">
    <citation type="submission" date="2016-03" db="EMBL/GenBank/DDBJ databases">
        <title>Updated assembly of Pseudogymnoascus destructans, the fungus causing white-nose syndrome of bats.</title>
        <authorList>
            <person name="Palmer J.M."/>
            <person name="Drees K.P."/>
            <person name="Foster J.T."/>
            <person name="Lindner D.L."/>
        </authorList>
    </citation>
    <scope>NUCLEOTIDE SEQUENCE [LARGE SCALE GENOMIC DNA]</scope>
    <source>
        <strain evidence="3">20631-21</strain>
    </source>
</reference>
<dbReference type="RefSeq" id="XP_024321445.1">
    <property type="nucleotide sequence ID" value="XM_024471025.1"/>
</dbReference>
<dbReference type="AlphaFoldDB" id="A0A177A223"/>
<evidence type="ECO:0008006" key="4">
    <source>
        <dbReference type="Google" id="ProtNLM"/>
    </source>
</evidence>
<dbReference type="eggNOG" id="ENOG502RY8Z">
    <property type="taxonomic scope" value="Eukaryota"/>
</dbReference>
<organism evidence="3">
    <name type="scientific">Pseudogymnoascus destructans</name>
    <dbReference type="NCBI Taxonomy" id="655981"/>
    <lineage>
        <taxon>Eukaryota</taxon>
        <taxon>Fungi</taxon>
        <taxon>Dikarya</taxon>
        <taxon>Ascomycota</taxon>
        <taxon>Pezizomycotina</taxon>
        <taxon>Leotiomycetes</taxon>
        <taxon>Thelebolales</taxon>
        <taxon>Thelebolaceae</taxon>
        <taxon>Pseudogymnoascus</taxon>
    </lineage>
</organism>